<evidence type="ECO:0000256" key="1">
    <source>
        <dbReference type="SAM" id="SignalP"/>
    </source>
</evidence>
<evidence type="ECO:0000259" key="2">
    <source>
        <dbReference type="PROSITE" id="PS50240"/>
    </source>
</evidence>
<accession>A0ABT5N087</accession>
<feature type="chain" id="PRO_5047334153" evidence="1">
    <location>
        <begin position="21"/>
        <end position="650"/>
    </location>
</feature>
<evidence type="ECO:0000313" key="3">
    <source>
        <dbReference type="EMBL" id="MDD0838989.1"/>
    </source>
</evidence>
<dbReference type="InterPro" id="IPR001254">
    <property type="entry name" value="Trypsin_dom"/>
</dbReference>
<protein>
    <submittedName>
        <fullName evidence="3">Serine protease</fullName>
    </submittedName>
</protein>
<proteinExistence type="predicted"/>
<dbReference type="PROSITE" id="PS51257">
    <property type="entry name" value="PROKAR_LIPOPROTEIN"/>
    <property type="match status" value="1"/>
</dbReference>
<feature type="domain" description="Peptidase S1" evidence="2">
    <location>
        <begin position="264"/>
        <end position="500"/>
    </location>
</feature>
<dbReference type="Pfam" id="PF18885">
    <property type="entry name" value="DUF5648"/>
    <property type="match status" value="1"/>
</dbReference>
<comment type="caution">
    <text evidence="3">The sequence shown here is derived from an EMBL/GenBank/DDBJ whole genome shotgun (WGS) entry which is preliminary data.</text>
</comment>
<dbReference type="GO" id="GO:0006508">
    <property type="term" value="P:proteolysis"/>
    <property type="evidence" value="ECO:0007669"/>
    <property type="project" value="UniProtKB-KW"/>
</dbReference>
<dbReference type="InterPro" id="IPR043708">
    <property type="entry name" value="DUF5648"/>
</dbReference>
<keyword evidence="4" id="KW-1185">Reference proteome</keyword>
<gene>
    <name evidence="3" type="ORF">PSQ40_10440</name>
</gene>
<evidence type="ECO:0000313" key="4">
    <source>
        <dbReference type="Proteomes" id="UP001528673"/>
    </source>
</evidence>
<name>A0ABT5N087_9BURK</name>
<feature type="signal peptide" evidence="1">
    <location>
        <begin position="1"/>
        <end position="20"/>
    </location>
</feature>
<dbReference type="GO" id="GO:0008233">
    <property type="term" value="F:peptidase activity"/>
    <property type="evidence" value="ECO:0007669"/>
    <property type="project" value="UniProtKB-KW"/>
</dbReference>
<sequence length="650" mass="68051">MKTNRFVQGLALGLAALLSACGGSTGSGDVASTTRSAVASGPLSTSVESYTPEVTKAGAEDKHSYTLGSQSPQPSAKLVLASATADIAKVATSSERSLTDVPQIGIGRKVTELGSASDFSQRLKWSATASGGQITAIRFVSTGAAGARLLLDVTAIPPSAQLRFYGQGATTATQISGLEIKDTLSTNAIEAPGSSASRTYVGPYVEGEEINLEIELPAGVATSSLQINVPQISHLFQSPTAAKLSLKINNSGSCEVDVACRSDWATTANSTARMVFSDTSSGASYLCTGTLLNDRANSQTPYFLSANHCISTQAAASTLQTFWFYRASACGSGVLSGLSRTVVGGASLLYTSSSTDTTLLKLNNAPPAGVTYAGWSPSVPAVGTSMGGVHHPSGDLQKVSLGQVVGYSTCNLTAGSSNVSCGSSSVASSSHLTVGWTSGVTEGGSSGSGLFQTSSGGKYLVGVLTGGSSYCSNPTGTDVYGRFDLAYQAAIYKWLDNVASVSRSPVYRFYNSVSDSHFYTITQSERDAMLAANPPGVSYDGIRFYAYTSNPSALEPVYRFYNATRNTYFYTISQTERDLLIQLNPSWSYQGVGWYANSATGSGNTALYRFYNANAGAHFFTTDTTERDLVIGNLPRFRYEGIGYYAWNTP</sequence>
<dbReference type="InterPro" id="IPR043504">
    <property type="entry name" value="Peptidase_S1_PA_chymotrypsin"/>
</dbReference>
<dbReference type="InterPro" id="IPR009003">
    <property type="entry name" value="Peptidase_S1_PA"/>
</dbReference>
<keyword evidence="1" id="KW-0732">Signal</keyword>
<reference evidence="3 4" key="1">
    <citation type="submission" date="2023-02" db="EMBL/GenBank/DDBJ databases">
        <title>Bacterial whole genomic sequence of Curvibacter sp. HBC61.</title>
        <authorList>
            <person name="Le V."/>
            <person name="Ko S.-R."/>
            <person name="Ahn C.-Y."/>
            <person name="Oh H.-M."/>
        </authorList>
    </citation>
    <scope>NUCLEOTIDE SEQUENCE [LARGE SCALE GENOMIC DNA]</scope>
    <source>
        <strain evidence="3 4">HBC61</strain>
    </source>
</reference>
<dbReference type="RefSeq" id="WP_273951349.1">
    <property type="nucleotide sequence ID" value="NZ_JAQSIP010000004.1"/>
</dbReference>
<dbReference type="EMBL" id="JAQSIP010000004">
    <property type="protein sequence ID" value="MDD0838989.1"/>
    <property type="molecule type" value="Genomic_DNA"/>
</dbReference>
<dbReference type="Gene3D" id="2.40.10.10">
    <property type="entry name" value="Trypsin-like serine proteases"/>
    <property type="match status" value="2"/>
</dbReference>
<keyword evidence="3" id="KW-0378">Hydrolase</keyword>
<dbReference type="SUPFAM" id="SSF50494">
    <property type="entry name" value="Trypsin-like serine proteases"/>
    <property type="match status" value="1"/>
</dbReference>
<dbReference type="PROSITE" id="PS50240">
    <property type="entry name" value="TRYPSIN_DOM"/>
    <property type="match status" value="1"/>
</dbReference>
<organism evidence="3 4">
    <name type="scientific">Curvibacter cyanobacteriorum</name>
    <dbReference type="NCBI Taxonomy" id="3026422"/>
    <lineage>
        <taxon>Bacteria</taxon>
        <taxon>Pseudomonadati</taxon>
        <taxon>Pseudomonadota</taxon>
        <taxon>Betaproteobacteria</taxon>
        <taxon>Burkholderiales</taxon>
        <taxon>Comamonadaceae</taxon>
        <taxon>Curvibacter</taxon>
    </lineage>
</organism>
<dbReference type="PANTHER" id="PTHR36234">
    <property type="entry name" value="LYSYL ENDOPEPTIDASE"/>
    <property type="match status" value="1"/>
</dbReference>
<dbReference type="PANTHER" id="PTHR36234:SF5">
    <property type="entry name" value="LYSYL ENDOPEPTIDASE"/>
    <property type="match status" value="1"/>
</dbReference>
<dbReference type="Proteomes" id="UP001528673">
    <property type="component" value="Unassembled WGS sequence"/>
</dbReference>
<keyword evidence="3" id="KW-0645">Protease</keyword>